<dbReference type="Proteomes" id="UP001197795">
    <property type="component" value="Unassembled WGS sequence"/>
</dbReference>
<protein>
    <submittedName>
        <fullName evidence="1">Esterase</fullName>
    </submittedName>
</protein>
<dbReference type="RefSeq" id="WP_227734055.1">
    <property type="nucleotide sequence ID" value="NZ_JAJEPV010000089.1"/>
</dbReference>
<evidence type="ECO:0000313" key="1">
    <source>
        <dbReference type="EMBL" id="MCC2121436.1"/>
    </source>
</evidence>
<accession>A0AAE3A1K7</accession>
<organism evidence="1 2">
    <name type="scientific">Waltera acetigignens</name>
    <dbReference type="NCBI Taxonomy" id="2981769"/>
    <lineage>
        <taxon>Bacteria</taxon>
        <taxon>Bacillati</taxon>
        <taxon>Bacillota</taxon>
        <taxon>Clostridia</taxon>
        <taxon>Lachnospirales</taxon>
        <taxon>Lachnospiraceae</taxon>
        <taxon>Waltera</taxon>
    </lineage>
</organism>
<dbReference type="Gene3D" id="3.40.50.1820">
    <property type="entry name" value="alpha/beta hydrolase"/>
    <property type="match status" value="1"/>
</dbReference>
<dbReference type="InterPro" id="IPR029058">
    <property type="entry name" value="AB_hydrolase_fold"/>
</dbReference>
<reference evidence="1 2" key="1">
    <citation type="submission" date="2021-10" db="EMBL/GenBank/DDBJ databases">
        <title>Anaerobic single-cell dispensing facilitates the cultivation of human gut bacteria.</title>
        <authorList>
            <person name="Afrizal A."/>
        </authorList>
    </citation>
    <scope>NUCLEOTIDE SEQUENCE [LARGE SCALE GENOMIC DNA]</scope>
    <source>
        <strain evidence="1 2">CLA-AA-H273</strain>
    </source>
</reference>
<comment type="caution">
    <text evidence="1">The sequence shown here is derived from an EMBL/GenBank/DDBJ whole genome shotgun (WGS) entry which is preliminary data.</text>
</comment>
<evidence type="ECO:0000313" key="2">
    <source>
        <dbReference type="Proteomes" id="UP001197795"/>
    </source>
</evidence>
<dbReference type="AlphaFoldDB" id="A0AAE3A1K7"/>
<sequence>MTKYKYGNPEAPIVLIQPVGDHDLPEIEGEVAQIRKLTALDFQMIAVKVDDWNLDLSPWRSLAVFGNEDFGGGAASLLEEILRLCSDESKTYYLGGYSLAGLFSLWASYQTDRFAGIAAASPSVWFPGFLSYMKEHENQSRAVYLSLGDREEKTRKAVMATVGDCIREAHAWLQQCGIRSTLEWNPGNHFRDPGLRTAKAFAWVMKNS</sequence>
<gene>
    <name evidence="1" type="ORF">LKD75_17945</name>
</gene>
<proteinExistence type="predicted"/>
<dbReference type="EMBL" id="JAJEPV010000089">
    <property type="protein sequence ID" value="MCC2121436.1"/>
    <property type="molecule type" value="Genomic_DNA"/>
</dbReference>
<name>A0AAE3A1K7_9FIRM</name>
<dbReference type="SUPFAM" id="SSF53474">
    <property type="entry name" value="alpha/beta-Hydrolases"/>
    <property type="match status" value="1"/>
</dbReference>
<keyword evidence="2" id="KW-1185">Reference proteome</keyword>